<protein>
    <recommendedName>
        <fullName evidence="3">SCP2 domain-containing protein</fullName>
    </recommendedName>
</protein>
<organism evidence="1 2">
    <name type="scientific">Nocardia nova SH22a</name>
    <dbReference type="NCBI Taxonomy" id="1415166"/>
    <lineage>
        <taxon>Bacteria</taxon>
        <taxon>Bacillati</taxon>
        <taxon>Actinomycetota</taxon>
        <taxon>Actinomycetes</taxon>
        <taxon>Mycobacteriales</taxon>
        <taxon>Nocardiaceae</taxon>
        <taxon>Nocardia</taxon>
    </lineage>
</organism>
<dbReference type="AlphaFoldDB" id="W5THM8"/>
<dbReference type="STRING" id="1415166.NONO_c36910"/>
<sequence length="258" mass="27554">MLIDTDERVRAAVTVHAVLGALPRLVELDREAAAVLGGLAGETTLTLMVRGGPRASYTFTTAGIRVGGGGAGPRLLFTSPRHLDAVLDGSAQPIPFGGLSGIRFLTNIFMPLTERLGAYLRPDPNRLSDPEFARISTLLTLDVAVTAITVVGNDDVSGRFSARHMPDGDLDIEVGDDLRYRVEIRDHRLRLGDDLGEPPRAALRFADLDVAGGILTGRDSALACLCDGRLAMRGFIPLVDNTNRILDRVGAYLGAKQS</sequence>
<proteinExistence type="predicted"/>
<dbReference type="HOGENOM" id="CLU_1085087_0_0_11"/>
<dbReference type="eggNOG" id="COG3255">
    <property type="taxonomic scope" value="Bacteria"/>
</dbReference>
<dbReference type="KEGG" id="nno:NONO_c36910"/>
<name>W5THM8_9NOCA</name>
<keyword evidence="2" id="KW-1185">Reference proteome</keyword>
<evidence type="ECO:0000313" key="2">
    <source>
        <dbReference type="Proteomes" id="UP000019150"/>
    </source>
</evidence>
<dbReference type="OrthoDB" id="2081070at2"/>
<reference evidence="1 2" key="1">
    <citation type="journal article" date="2014" name="Appl. Environ. Microbiol.">
        <title>Insights into the Microbial Degradation of Rubber and Gutta-Percha by Analysis of the Complete Genome of Nocardia nova SH22a.</title>
        <authorList>
            <person name="Luo Q."/>
            <person name="Hiessl S."/>
            <person name="Poehlein A."/>
            <person name="Daniel R."/>
            <person name="Steinbuchel A."/>
        </authorList>
    </citation>
    <scope>NUCLEOTIDE SEQUENCE [LARGE SCALE GENOMIC DNA]</scope>
    <source>
        <strain evidence="1">SH22a</strain>
    </source>
</reference>
<dbReference type="PATRIC" id="fig|1415166.3.peg.3788"/>
<evidence type="ECO:0008006" key="3">
    <source>
        <dbReference type="Google" id="ProtNLM"/>
    </source>
</evidence>
<dbReference type="Proteomes" id="UP000019150">
    <property type="component" value="Chromosome"/>
</dbReference>
<dbReference type="RefSeq" id="WP_025349915.1">
    <property type="nucleotide sequence ID" value="NZ_CP006850.1"/>
</dbReference>
<dbReference type="EMBL" id="CP006850">
    <property type="protein sequence ID" value="AHH18478.1"/>
    <property type="molecule type" value="Genomic_DNA"/>
</dbReference>
<gene>
    <name evidence="1" type="ORF">NONO_c36910</name>
</gene>
<accession>W5THM8</accession>
<evidence type="ECO:0000313" key="1">
    <source>
        <dbReference type="EMBL" id="AHH18478.1"/>
    </source>
</evidence>